<keyword evidence="2" id="KW-0521">NADP</keyword>
<dbReference type="InterPro" id="IPR029903">
    <property type="entry name" value="RmlD-like-bd"/>
</dbReference>
<evidence type="ECO:0000259" key="3">
    <source>
        <dbReference type="Pfam" id="PF04321"/>
    </source>
</evidence>
<dbReference type="PANTHER" id="PTHR10491">
    <property type="entry name" value="DTDP-4-DEHYDRORHAMNOSE REDUCTASE"/>
    <property type="match status" value="1"/>
</dbReference>
<dbReference type="InterPro" id="IPR005913">
    <property type="entry name" value="dTDP_dehydrorham_reduct"/>
</dbReference>
<accession>A0A0G0Z0X2</accession>
<dbReference type="Gene3D" id="3.40.50.720">
    <property type="entry name" value="NAD(P)-binding Rossmann-like Domain"/>
    <property type="match status" value="1"/>
</dbReference>
<comment type="pathway">
    <text evidence="2">Carbohydrate biosynthesis; dTDP-L-rhamnose biosynthesis.</text>
</comment>
<evidence type="ECO:0000313" key="5">
    <source>
        <dbReference type="Proteomes" id="UP000033854"/>
    </source>
</evidence>
<evidence type="ECO:0000313" key="4">
    <source>
        <dbReference type="EMBL" id="KKS42452.1"/>
    </source>
</evidence>
<sequence>MSKIKVLVTGASGLVGSRFVELAKNYQFITPEYPDFDLTNESLVKKVIDETNPEWIVNFAAFTDVNAAEGQMGDESGLAWKVNVEGVKNLLKAFPSNKIIQISTDMVFPGSIEHPGPYSENDKTPDTKDNLTWYGWTKNRAEKEILGHGGTVLRIIYPVRAHYEQKLDYLHTSLKKFTDGTMYPLFNDQQICISFIDEVAQTLQKIIDTDSTGIFHCCSDTTTPFELISFTVDQLGGDASTIKSASIFDFLATQANKNRYPVYGGLKTVKTEEKLDLHFSTWQTVVEKLIGQGLSLK</sequence>
<proteinExistence type="inferred from homology"/>
<comment type="similarity">
    <text evidence="1 2">Belongs to the dTDP-4-dehydrorhamnose reductase family.</text>
</comment>
<dbReference type="Gene3D" id="3.90.25.10">
    <property type="entry name" value="UDP-galactose 4-epimerase, domain 1"/>
    <property type="match status" value="1"/>
</dbReference>
<feature type="domain" description="RmlD-like substrate binding" evidence="3">
    <location>
        <begin position="5"/>
        <end position="290"/>
    </location>
</feature>
<gene>
    <name evidence="4" type="ORF">UV06_C0012G0003</name>
</gene>
<dbReference type="InterPro" id="IPR036291">
    <property type="entry name" value="NAD(P)-bd_dom_sf"/>
</dbReference>
<dbReference type="UniPathway" id="UPA00124"/>
<keyword evidence="2" id="KW-0560">Oxidoreductase</keyword>
<dbReference type="GO" id="GO:0019305">
    <property type="term" value="P:dTDP-rhamnose biosynthetic process"/>
    <property type="evidence" value="ECO:0007669"/>
    <property type="project" value="UniProtKB-UniPathway"/>
</dbReference>
<dbReference type="SUPFAM" id="SSF51735">
    <property type="entry name" value="NAD(P)-binding Rossmann-fold domains"/>
    <property type="match status" value="1"/>
</dbReference>
<comment type="function">
    <text evidence="2">Catalyzes the reduction of dTDP-6-deoxy-L-lyxo-4-hexulose to yield dTDP-L-rhamnose.</text>
</comment>
<dbReference type="Proteomes" id="UP000033854">
    <property type="component" value="Unassembled WGS sequence"/>
</dbReference>
<comment type="caution">
    <text evidence="4">The sequence shown here is derived from an EMBL/GenBank/DDBJ whole genome shotgun (WGS) entry which is preliminary data.</text>
</comment>
<dbReference type="Pfam" id="PF04321">
    <property type="entry name" value="RmlD_sub_bind"/>
    <property type="match status" value="1"/>
</dbReference>
<organism evidence="4 5">
    <name type="scientific">Candidatus Collierbacteria bacterium GW2011_GWA2_42_17</name>
    <dbReference type="NCBI Taxonomy" id="1618378"/>
    <lineage>
        <taxon>Bacteria</taxon>
        <taxon>Candidatus Collieribacteriota</taxon>
    </lineage>
</organism>
<dbReference type="PANTHER" id="PTHR10491:SF4">
    <property type="entry name" value="METHIONINE ADENOSYLTRANSFERASE 2 SUBUNIT BETA"/>
    <property type="match status" value="1"/>
</dbReference>
<dbReference type="EC" id="1.1.1.133" evidence="2"/>
<reference evidence="4 5" key="1">
    <citation type="journal article" date="2015" name="Nature">
        <title>rRNA introns, odd ribosomes, and small enigmatic genomes across a large radiation of phyla.</title>
        <authorList>
            <person name="Brown C.T."/>
            <person name="Hug L.A."/>
            <person name="Thomas B.C."/>
            <person name="Sharon I."/>
            <person name="Castelle C.J."/>
            <person name="Singh A."/>
            <person name="Wilkins M.J."/>
            <person name="Williams K.H."/>
            <person name="Banfield J.F."/>
        </authorList>
    </citation>
    <scope>NUCLEOTIDE SEQUENCE [LARGE SCALE GENOMIC DNA]</scope>
</reference>
<name>A0A0G0Z0X2_9BACT</name>
<evidence type="ECO:0000256" key="1">
    <source>
        <dbReference type="ARBA" id="ARBA00010944"/>
    </source>
</evidence>
<dbReference type="GO" id="GO:0008831">
    <property type="term" value="F:dTDP-4-dehydrorhamnose reductase activity"/>
    <property type="evidence" value="ECO:0007669"/>
    <property type="project" value="UniProtKB-EC"/>
</dbReference>
<protein>
    <recommendedName>
        <fullName evidence="2">dTDP-4-dehydrorhamnose reductase</fullName>
        <ecNumber evidence="2">1.1.1.133</ecNumber>
    </recommendedName>
</protein>
<dbReference type="EMBL" id="LCDA01000012">
    <property type="protein sequence ID" value="KKS42452.1"/>
    <property type="molecule type" value="Genomic_DNA"/>
</dbReference>
<evidence type="ECO:0000256" key="2">
    <source>
        <dbReference type="RuleBase" id="RU364082"/>
    </source>
</evidence>
<dbReference type="AlphaFoldDB" id="A0A0G0Z0X2"/>